<feature type="compositionally biased region" description="Acidic residues" evidence="4">
    <location>
        <begin position="700"/>
        <end position="742"/>
    </location>
</feature>
<keyword evidence="6" id="KW-1185">Reference proteome</keyword>
<evidence type="ECO:0000256" key="1">
    <source>
        <dbReference type="ARBA" id="ARBA00022737"/>
    </source>
</evidence>
<proteinExistence type="predicted"/>
<dbReference type="Pfam" id="PF12796">
    <property type="entry name" value="Ank_2"/>
    <property type="match status" value="1"/>
</dbReference>
<dbReference type="PROSITE" id="PS50297">
    <property type="entry name" value="ANK_REP_REGION"/>
    <property type="match status" value="3"/>
</dbReference>
<dbReference type="PROSITE" id="PS50088">
    <property type="entry name" value="ANK_REPEAT"/>
    <property type="match status" value="3"/>
</dbReference>
<keyword evidence="5" id="KW-0418">Kinase</keyword>
<gene>
    <name evidence="5" type="primary">ANKK1-0</name>
    <name evidence="5" type="ORF">CGGC5_v015370</name>
</gene>
<dbReference type="EMBL" id="ANPB02000009">
    <property type="protein sequence ID" value="KAF4476891.1"/>
    <property type="molecule type" value="Genomic_DNA"/>
</dbReference>
<comment type="caution">
    <text evidence="5">The sequence shown here is derived from an EMBL/GenBank/DDBJ whole genome shotgun (WGS) entry which is preliminary data.</text>
</comment>
<dbReference type="SUPFAM" id="SSF48403">
    <property type="entry name" value="Ankyrin repeat"/>
    <property type="match status" value="1"/>
</dbReference>
<evidence type="ECO:0000256" key="3">
    <source>
        <dbReference type="PROSITE-ProRule" id="PRU00023"/>
    </source>
</evidence>
<organism evidence="5 6">
    <name type="scientific">Colletotrichum fructicola (strain Nara gc5)</name>
    <name type="common">Anthracnose fungus</name>
    <name type="synonym">Colletotrichum gloeosporioides (strain Nara gc5)</name>
    <dbReference type="NCBI Taxonomy" id="1213859"/>
    <lineage>
        <taxon>Eukaryota</taxon>
        <taxon>Fungi</taxon>
        <taxon>Dikarya</taxon>
        <taxon>Ascomycota</taxon>
        <taxon>Pezizomycotina</taxon>
        <taxon>Sordariomycetes</taxon>
        <taxon>Hypocreomycetidae</taxon>
        <taxon>Glomerellales</taxon>
        <taxon>Glomerellaceae</taxon>
        <taxon>Colletotrichum</taxon>
        <taxon>Colletotrichum gloeosporioides species complex</taxon>
    </lineage>
</organism>
<feature type="repeat" description="ANK" evidence="3">
    <location>
        <begin position="463"/>
        <end position="497"/>
    </location>
</feature>
<reference evidence="5 6" key="2">
    <citation type="submission" date="2020-04" db="EMBL/GenBank/DDBJ databases">
        <title>Genome sequencing and assembly of multiple isolates from the Colletotrichum gloeosporioides species complex.</title>
        <authorList>
            <person name="Gan P."/>
            <person name="Shirasu K."/>
        </authorList>
    </citation>
    <scope>NUCLEOTIDE SEQUENCE [LARGE SCALE GENOMIC DNA]</scope>
    <source>
        <strain evidence="5 6">Nara gc5</strain>
    </source>
</reference>
<protein>
    <submittedName>
        <fullName evidence="5">Ankyrin repeat and protein kinase domain-containing protein 1</fullName>
    </submittedName>
</protein>
<sequence>MEAIGIAASFIAIGQALLAGRHVSKDAFARIESLRAAVEAANTQGMIFHDNEIEGPDLRLARGQITDIANRLDKVRQKCTQVGQNGKIKPKMARWFWMQKELQQCRDKARDARSALQLALATLTFKGTVQMSLHIERLTLRSASHHDLGSASDSETDASEGDDALSSASTCGNGFRNEEDCAIPGQVYMDSFRELRSSLRSVRVVPNNDETLLAIELHNKEAVWGSMLAYGRLLPDDRDAVGNNIMSSAILRATEETLEFLMELWSEHLRKDTYHPDWLFTANRELRRPDLSSRRAMAIRLIASYGEDVVDASQTELHEAVDRDENTTTTHDLQGLITKYPWTVDQWNHEGHTPLTVASKNGNLYAVRELIRLGCNIDQPDYEGNTPLFQASARGHTDLVHYLLDAGCSVNATSTFGETALHFASDPYIEPAEDPGAIVKILLSAGASAKASCLRGFTPLHDMGSSTLHGVKVTRRAAMTTIRLLLEAGADINAMNNQKERPLDRAIFGNQPEVMKCLIEAGAQITKLRGKRNLLHLAAREARFEALQYLMELPLPVLYVDQEDDWHHTPWDCFSKVLHVPIWSLDSCRRPMFQEENAFVALYKKLRDQSLELDISRLQRIRQHLEDGIYHGAIAILQSLISEKRDWEQWGSLRTYEAISLQIRERMIDAALESVGENIEVLKEKVEASPWDQVSHWDPSETEDSDDLEEYTESEWTETEDDAGGELNESENNIEEPASDDD</sequence>
<feature type="repeat" description="ANK" evidence="3">
    <location>
        <begin position="383"/>
        <end position="415"/>
    </location>
</feature>
<dbReference type="PANTHER" id="PTHR24171">
    <property type="entry name" value="ANKYRIN REPEAT DOMAIN-CONTAINING PROTEIN 39-RELATED"/>
    <property type="match status" value="1"/>
</dbReference>
<dbReference type="PRINTS" id="PR01415">
    <property type="entry name" value="ANKYRIN"/>
</dbReference>
<dbReference type="Pfam" id="PF13637">
    <property type="entry name" value="Ank_4"/>
    <property type="match status" value="1"/>
</dbReference>
<dbReference type="GO" id="GO:0016301">
    <property type="term" value="F:kinase activity"/>
    <property type="evidence" value="ECO:0007669"/>
    <property type="project" value="UniProtKB-KW"/>
</dbReference>
<feature type="region of interest" description="Disordered" evidence="4">
    <location>
        <begin position="690"/>
        <end position="742"/>
    </location>
</feature>
<evidence type="ECO:0000256" key="4">
    <source>
        <dbReference type="SAM" id="MobiDB-lite"/>
    </source>
</evidence>
<accession>A0A7J6IK10</accession>
<keyword evidence="2 3" id="KW-0040">ANK repeat</keyword>
<dbReference type="RefSeq" id="XP_066007516.1">
    <property type="nucleotide sequence ID" value="XM_066153246.1"/>
</dbReference>
<dbReference type="Gene3D" id="1.25.40.20">
    <property type="entry name" value="Ankyrin repeat-containing domain"/>
    <property type="match status" value="2"/>
</dbReference>
<name>A0A7J6IK10_COLFN</name>
<dbReference type="AlphaFoldDB" id="A0A7J6IK10"/>
<dbReference type="GeneID" id="43606521"/>
<evidence type="ECO:0000313" key="5">
    <source>
        <dbReference type="EMBL" id="KAF4476891.1"/>
    </source>
</evidence>
<evidence type="ECO:0000313" key="6">
    <source>
        <dbReference type="Proteomes" id="UP000011096"/>
    </source>
</evidence>
<feature type="compositionally biased region" description="Acidic residues" evidence="4">
    <location>
        <begin position="154"/>
        <end position="163"/>
    </location>
</feature>
<dbReference type="InterPro" id="IPR036770">
    <property type="entry name" value="Ankyrin_rpt-contain_sf"/>
</dbReference>
<dbReference type="SMART" id="SM00248">
    <property type="entry name" value="ANK"/>
    <property type="match status" value="6"/>
</dbReference>
<dbReference type="InterPro" id="IPR002110">
    <property type="entry name" value="Ankyrin_rpt"/>
</dbReference>
<dbReference type="InParanoid" id="A0A7J6IK10"/>
<evidence type="ECO:0000256" key="2">
    <source>
        <dbReference type="ARBA" id="ARBA00023043"/>
    </source>
</evidence>
<reference evidence="5 6" key="1">
    <citation type="submission" date="2012-08" db="EMBL/GenBank/DDBJ databases">
        <authorList>
            <person name="Gan P.H.P."/>
            <person name="Ikeda K."/>
            <person name="Irieda H."/>
            <person name="Narusaka M."/>
            <person name="O'Connell R.J."/>
            <person name="Narusaka Y."/>
            <person name="Takano Y."/>
            <person name="Kubo Y."/>
            <person name="Shirasu K."/>
        </authorList>
    </citation>
    <scope>NUCLEOTIDE SEQUENCE [LARGE SCALE GENOMIC DNA]</scope>
    <source>
        <strain evidence="5 6">Nara gc5</strain>
    </source>
</reference>
<dbReference type="OrthoDB" id="7464126at2759"/>
<feature type="repeat" description="ANK" evidence="3">
    <location>
        <begin position="350"/>
        <end position="382"/>
    </location>
</feature>
<keyword evidence="5" id="KW-0808">Transferase</keyword>
<dbReference type="Proteomes" id="UP000011096">
    <property type="component" value="Unassembled WGS sequence"/>
</dbReference>
<keyword evidence="1" id="KW-0677">Repeat</keyword>
<feature type="region of interest" description="Disordered" evidence="4">
    <location>
        <begin position="144"/>
        <end position="171"/>
    </location>
</feature>